<dbReference type="Gene3D" id="1.20.90.10">
    <property type="entry name" value="Phospholipase A2 domain"/>
    <property type="match status" value="1"/>
</dbReference>
<evidence type="ECO:0000256" key="2">
    <source>
        <dbReference type="ARBA" id="ARBA00004613"/>
    </source>
</evidence>
<dbReference type="GO" id="GO:0004623">
    <property type="term" value="F:phospholipase A2 activity"/>
    <property type="evidence" value="ECO:0007669"/>
    <property type="project" value="UniProtKB-EC"/>
</dbReference>
<dbReference type="InterPro" id="IPR033113">
    <property type="entry name" value="PLA2_histidine"/>
</dbReference>
<reference evidence="9" key="1">
    <citation type="submission" date="2022-01" db="EMBL/GenBank/DDBJ databases">
        <authorList>
            <person name="King R."/>
        </authorList>
    </citation>
    <scope>NUCLEOTIDE SEQUENCE</scope>
</reference>
<name>A0A9P0DWN9_PHACE</name>
<protein>
    <recommendedName>
        <fullName evidence="3">phospholipase A2</fullName>
        <ecNumber evidence="3">3.1.1.4</ecNumber>
    </recommendedName>
    <alternativeName>
        <fullName evidence="7">Phosphatidylcholine 2-acylhydrolase</fullName>
    </alternativeName>
</protein>
<dbReference type="PROSITE" id="PS00118">
    <property type="entry name" value="PA2_HIS"/>
    <property type="match status" value="1"/>
</dbReference>
<evidence type="ECO:0000256" key="4">
    <source>
        <dbReference type="ARBA" id="ARBA00022525"/>
    </source>
</evidence>
<evidence type="ECO:0000256" key="7">
    <source>
        <dbReference type="ARBA" id="ARBA00029903"/>
    </source>
</evidence>
<evidence type="ECO:0000313" key="9">
    <source>
        <dbReference type="EMBL" id="CAH1174010.1"/>
    </source>
</evidence>
<dbReference type="EMBL" id="OU896712">
    <property type="protein sequence ID" value="CAH1174010.1"/>
    <property type="molecule type" value="Genomic_DNA"/>
</dbReference>
<dbReference type="GO" id="GO:0005576">
    <property type="term" value="C:extracellular region"/>
    <property type="evidence" value="ECO:0007669"/>
    <property type="project" value="UniProtKB-SubCell"/>
</dbReference>
<dbReference type="InterPro" id="IPR036444">
    <property type="entry name" value="PLipase_A2_dom_sf"/>
</dbReference>
<evidence type="ECO:0000313" key="10">
    <source>
        <dbReference type="Proteomes" id="UP001153737"/>
    </source>
</evidence>
<keyword evidence="6" id="KW-0443">Lipid metabolism</keyword>
<dbReference type="SUPFAM" id="SSF48619">
    <property type="entry name" value="Phospholipase A2, PLA2"/>
    <property type="match status" value="1"/>
</dbReference>
<proteinExistence type="predicted"/>
<evidence type="ECO:0000256" key="6">
    <source>
        <dbReference type="ARBA" id="ARBA00023098"/>
    </source>
</evidence>
<feature type="domain" description="Phospholipase A2-like central" evidence="8">
    <location>
        <begin position="19"/>
        <end position="113"/>
    </location>
</feature>
<gene>
    <name evidence="9" type="ORF">PHAECO_LOCUS9839</name>
</gene>
<sequence>MDAVNQLLRFSRNIMGPIIFPGTKWCGTGNVATNFTDLGILRDLDMCCRTHDSCPDVILAEATKYNLTNTSSFTRVSCDCDHSFYNCLKSAHKIYADLVGKTYFVYSRTKCFSSCRTNFE</sequence>
<dbReference type="GO" id="GO:0006644">
    <property type="term" value="P:phospholipid metabolic process"/>
    <property type="evidence" value="ECO:0007669"/>
    <property type="project" value="InterPro"/>
</dbReference>
<dbReference type="EC" id="3.1.1.4" evidence="3"/>
<evidence type="ECO:0000259" key="8">
    <source>
        <dbReference type="Pfam" id="PF05826"/>
    </source>
</evidence>
<keyword evidence="4" id="KW-0964">Secreted</keyword>
<dbReference type="Proteomes" id="UP001153737">
    <property type="component" value="Chromosome 6"/>
</dbReference>
<dbReference type="GO" id="GO:0050482">
    <property type="term" value="P:arachidonate secretion"/>
    <property type="evidence" value="ECO:0007669"/>
    <property type="project" value="InterPro"/>
</dbReference>
<dbReference type="InterPro" id="IPR016090">
    <property type="entry name" value="PLA2-like_dom"/>
</dbReference>
<keyword evidence="5" id="KW-0442">Lipid degradation</keyword>
<organism evidence="9 10">
    <name type="scientific">Phaedon cochleariae</name>
    <name type="common">Mustard beetle</name>
    <dbReference type="NCBI Taxonomy" id="80249"/>
    <lineage>
        <taxon>Eukaryota</taxon>
        <taxon>Metazoa</taxon>
        <taxon>Ecdysozoa</taxon>
        <taxon>Arthropoda</taxon>
        <taxon>Hexapoda</taxon>
        <taxon>Insecta</taxon>
        <taxon>Pterygota</taxon>
        <taxon>Neoptera</taxon>
        <taxon>Endopterygota</taxon>
        <taxon>Coleoptera</taxon>
        <taxon>Polyphaga</taxon>
        <taxon>Cucujiformia</taxon>
        <taxon>Chrysomeloidea</taxon>
        <taxon>Chrysomelidae</taxon>
        <taxon>Chrysomelinae</taxon>
        <taxon>Chrysomelini</taxon>
        <taxon>Phaedon</taxon>
    </lineage>
</organism>
<reference evidence="9" key="2">
    <citation type="submission" date="2022-10" db="EMBL/GenBank/DDBJ databases">
        <authorList>
            <consortium name="ENA_rothamsted_submissions"/>
            <consortium name="culmorum"/>
            <person name="King R."/>
        </authorList>
    </citation>
    <scope>NUCLEOTIDE SEQUENCE</scope>
</reference>
<comment type="cofactor">
    <cofactor evidence="1">
        <name>Ca(2+)</name>
        <dbReference type="ChEBI" id="CHEBI:29108"/>
    </cofactor>
</comment>
<dbReference type="OrthoDB" id="10059604at2759"/>
<accession>A0A9P0DWN9</accession>
<dbReference type="Pfam" id="PF05826">
    <property type="entry name" value="Phospholip_A2_2"/>
    <property type="match status" value="1"/>
</dbReference>
<comment type="subcellular location">
    <subcellularLocation>
        <location evidence="2">Secreted</location>
    </subcellularLocation>
</comment>
<evidence type="ECO:0000256" key="5">
    <source>
        <dbReference type="ARBA" id="ARBA00022963"/>
    </source>
</evidence>
<keyword evidence="10" id="KW-1185">Reference proteome</keyword>
<evidence type="ECO:0000256" key="3">
    <source>
        <dbReference type="ARBA" id="ARBA00013278"/>
    </source>
</evidence>
<dbReference type="PANTHER" id="PTHR12253">
    <property type="entry name" value="RH14732P"/>
    <property type="match status" value="1"/>
</dbReference>
<dbReference type="GO" id="GO:0016042">
    <property type="term" value="P:lipid catabolic process"/>
    <property type="evidence" value="ECO:0007669"/>
    <property type="project" value="UniProtKB-KW"/>
</dbReference>
<dbReference type="AlphaFoldDB" id="A0A9P0DWN9"/>
<evidence type="ECO:0000256" key="1">
    <source>
        <dbReference type="ARBA" id="ARBA00001913"/>
    </source>
</evidence>